<gene>
    <name evidence="7" type="ORF">NAF29_16790</name>
</gene>
<dbReference type="Proteomes" id="UP001165393">
    <property type="component" value="Unassembled WGS sequence"/>
</dbReference>
<evidence type="ECO:0000313" key="8">
    <source>
        <dbReference type="Proteomes" id="UP001165393"/>
    </source>
</evidence>
<dbReference type="RefSeq" id="WP_251262790.1">
    <property type="nucleotide sequence ID" value="NZ_JAMQGP010000010.1"/>
</dbReference>
<accession>A0AA42B8W6</accession>
<dbReference type="InterPro" id="IPR035992">
    <property type="entry name" value="Ricin_B-like_lectins"/>
</dbReference>
<dbReference type="AlphaFoldDB" id="A0AA42B8W6"/>
<dbReference type="Pfam" id="PF00652">
    <property type="entry name" value="Ricin_B_lectin"/>
    <property type="match status" value="1"/>
</dbReference>
<dbReference type="InterPro" id="IPR000772">
    <property type="entry name" value="Ricin_B_lectin"/>
</dbReference>
<evidence type="ECO:0000256" key="4">
    <source>
        <dbReference type="ARBA" id="ARBA00023295"/>
    </source>
</evidence>
<evidence type="ECO:0000259" key="6">
    <source>
        <dbReference type="PROSITE" id="PS51762"/>
    </source>
</evidence>
<dbReference type="InterPro" id="IPR016287">
    <property type="entry name" value="Beta_agarase"/>
</dbReference>
<dbReference type="SUPFAM" id="SSF50370">
    <property type="entry name" value="Ricin B-like lectins"/>
    <property type="match status" value="1"/>
</dbReference>
<protein>
    <submittedName>
        <fullName evidence="7">RICIN domain-containing protein</fullName>
    </submittedName>
</protein>
<dbReference type="InterPro" id="IPR013320">
    <property type="entry name" value="ConA-like_dom_sf"/>
</dbReference>
<dbReference type="PROSITE" id="PS50231">
    <property type="entry name" value="RICIN_B_LECTIN"/>
    <property type="match status" value="1"/>
</dbReference>
<reference evidence="7 8" key="1">
    <citation type="journal article" date="2013" name="Antonie Van Leeuwenhoek">
        <title>Echinimonas agarilytica gen. nov., sp. nov., a new gammaproteobacterium isolated from the sea urchin Strongylocentrotus intermedius.</title>
        <authorList>
            <person name="Nedashkovskaya O.I."/>
            <person name="Stenkova A.M."/>
            <person name="Zhukova N.V."/>
            <person name="Van Trappen S."/>
            <person name="Lee J.S."/>
            <person name="Kim S.B."/>
        </authorList>
    </citation>
    <scope>NUCLEOTIDE SEQUENCE [LARGE SCALE GENOMIC DNA]</scope>
    <source>
        <strain evidence="7 8">KMM 6351</strain>
    </source>
</reference>
<dbReference type="GO" id="GO:0033916">
    <property type="term" value="F:beta-agarase activity"/>
    <property type="evidence" value="ECO:0007669"/>
    <property type="project" value="InterPro"/>
</dbReference>
<feature type="domain" description="GH16" evidence="6">
    <location>
        <begin position="24"/>
        <end position="301"/>
    </location>
</feature>
<evidence type="ECO:0000313" key="7">
    <source>
        <dbReference type="EMBL" id="MCM2681307.1"/>
    </source>
</evidence>
<dbReference type="EMBL" id="JAMQGP010000010">
    <property type="protein sequence ID" value="MCM2681307.1"/>
    <property type="molecule type" value="Genomic_DNA"/>
</dbReference>
<keyword evidence="4" id="KW-0326">Glycosidase</keyword>
<dbReference type="SUPFAM" id="SSF49899">
    <property type="entry name" value="Concanavalin A-like lectins/glucanases"/>
    <property type="match status" value="1"/>
</dbReference>
<keyword evidence="8" id="KW-1185">Reference proteome</keyword>
<feature type="signal peptide" evidence="5">
    <location>
        <begin position="1"/>
        <end position="23"/>
    </location>
</feature>
<dbReference type="Gene3D" id="2.80.10.50">
    <property type="match status" value="2"/>
</dbReference>
<evidence type="ECO:0000256" key="1">
    <source>
        <dbReference type="ARBA" id="ARBA00006865"/>
    </source>
</evidence>
<keyword evidence="3" id="KW-0378">Hydrolase</keyword>
<comment type="caution">
    <text evidence="7">The sequence shown here is derived from an EMBL/GenBank/DDBJ whole genome shotgun (WGS) entry which is preliminary data.</text>
</comment>
<evidence type="ECO:0000256" key="2">
    <source>
        <dbReference type="ARBA" id="ARBA00022729"/>
    </source>
</evidence>
<name>A0AA42B8W6_9GAMM</name>
<dbReference type="GO" id="GO:0005975">
    <property type="term" value="P:carbohydrate metabolic process"/>
    <property type="evidence" value="ECO:0007669"/>
    <property type="project" value="InterPro"/>
</dbReference>
<evidence type="ECO:0000256" key="5">
    <source>
        <dbReference type="SAM" id="SignalP"/>
    </source>
</evidence>
<dbReference type="InterPro" id="IPR000757">
    <property type="entry name" value="Beta-glucanase-like"/>
</dbReference>
<sequence>MTFKTTKTVILAGALSLSFAATAADWDNIPLPVSPGNNMEWELQENYSDSFNYTGKPNSFTSKWNDTYFNGWTGPGLTYWQQSESWVADGNLIIGASRRAGTNQVNAGVVTSKTKVKYPIFLEARIKVSNLELSSNFWLLSENDEREIDVLEVYGGANDDWFARNMSTNFHVFMRNADNSIRSDFNDQTHNTPPWGTYWRDGFHRFAVYWKSPTEVTFYINGQETPNGSWAEVVMKDKDYTGAILDKNTYNMDEESFIIIDTEDHSWRSEAGIVASDADLANNSKNKMYVDWIRVYKPVSTSGGDNGTPDTGDITAPTSNTNVQLVHSNLCLDVAGGAMWNGSNYQQWVCNTGNQNQRFKFNSLGNGEYAISSQKSQLCMELASGSSADGAVIQQWVCNYADQKQRWTLFDKGSNTFEIRNKQSGKCMEVRNNSGANGGVIQQSSCDGGNNQRFRFI</sequence>
<organism evidence="7 8">
    <name type="scientific">Echinimonas agarilytica</name>
    <dbReference type="NCBI Taxonomy" id="1215918"/>
    <lineage>
        <taxon>Bacteria</taxon>
        <taxon>Pseudomonadati</taxon>
        <taxon>Pseudomonadota</taxon>
        <taxon>Gammaproteobacteria</taxon>
        <taxon>Alteromonadales</taxon>
        <taxon>Echinimonadaceae</taxon>
        <taxon>Echinimonas</taxon>
    </lineage>
</organism>
<dbReference type="CDD" id="cd23458">
    <property type="entry name" value="beta-trefoil_Ricin_AgaB34-like"/>
    <property type="match status" value="1"/>
</dbReference>
<dbReference type="Gene3D" id="2.60.120.200">
    <property type="match status" value="1"/>
</dbReference>
<proteinExistence type="inferred from homology"/>
<comment type="similarity">
    <text evidence="1">Belongs to the glycosyl hydrolase 16 family.</text>
</comment>
<dbReference type="PROSITE" id="PS51762">
    <property type="entry name" value="GH16_2"/>
    <property type="match status" value="1"/>
</dbReference>
<feature type="chain" id="PRO_5041203604" evidence="5">
    <location>
        <begin position="24"/>
        <end position="457"/>
    </location>
</feature>
<dbReference type="SMART" id="SM00458">
    <property type="entry name" value="RICIN"/>
    <property type="match status" value="1"/>
</dbReference>
<dbReference type="CDD" id="cd02178">
    <property type="entry name" value="GH16_beta_agarase"/>
    <property type="match status" value="1"/>
</dbReference>
<evidence type="ECO:0000256" key="3">
    <source>
        <dbReference type="ARBA" id="ARBA00022801"/>
    </source>
</evidence>
<keyword evidence="2 5" id="KW-0732">Signal</keyword>